<dbReference type="STRING" id="215250.A0A316YHU1"/>
<evidence type="ECO:0000313" key="5">
    <source>
        <dbReference type="EMBL" id="PWN88731.1"/>
    </source>
</evidence>
<evidence type="ECO:0000256" key="3">
    <source>
        <dbReference type="ARBA" id="ARBA00023002"/>
    </source>
</evidence>
<name>A0A316YHU1_9BASI</name>
<dbReference type="InterPro" id="IPR002347">
    <property type="entry name" value="SDR_fam"/>
</dbReference>
<dbReference type="PRINTS" id="PR00081">
    <property type="entry name" value="GDHRDH"/>
</dbReference>
<dbReference type="SUPFAM" id="SSF51735">
    <property type="entry name" value="NAD(P)-binding Rossmann-fold domains"/>
    <property type="match status" value="1"/>
</dbReference>
<evidence type="ECO:0000256" key="1">
    <source>
        <dbReference type="ARBA" id="ARBA00006484"/>
    </source>
</evidence>
<dbReference type="AlphaFoldDB" id="A0A316YHU1"/>
<keyword evidence="3" id="KW-0560">Oxidoreductase</keyword>
<dbReference type="FunCoup" id="A0A316YHU1">
    <property type="interactions" value="118"/>
</dbReference>
<evidence type="ECO:0000313" key="6">
    <source>
        <dbReference type="Proteomes" id="UP000245768"/>
    </source>
</evidence>
<dbReference type="RefSeq" id="XP_025375929.1">
    <property type="nucleotide sequence ID" value="XM_025524192.1"/>
</dbReference>
<keyword evidence="6" id="KW-1185">Reference proteome</keyword>
<keyword evidence="2" id="KW-0521">NADP</keyword>
<dbReference type="OrthoDB" id="191139at2759"/>
<sequence>MDFKAYGFFPPAPQWLPERDMPDQTGRVFVVTGANTGIGREIARGLLLRGAKVFAACRSKERAAEAIDTLKRETGRDAIHFLQVDLASIKATVATAEAFVASEDRLDGLINSAGVSATPAHWKTEDGIELQFGTNVVGHFALTMALLPLLKQTAKAQGPGEVRIVHVASSMHFIQQDKRGIFYEGLRSDGVGKNKRSGTILYGQSKLGNIHVSNRLAEVLRDDGILNLSLHPGNITTELLRHRSKLERWIIGPILYPTPMGAVTPLYAATAQELTMEHTGGYLVPWARLYHTTHPKAQDKQAIDATWAFCDEAVRSVTKAEVTTAATTATTTTTTTTTTQATPAGTETGTGAGAEASK</sequence>
<gene>
    <name evidence="5" type="ORF">FA10DRAFT_288256</name>
</gene>
<dbReference type="Pfam" id="PF00106">
    <property type="entry name" value="adh_short"/>
    <property type="match status" value="1"/>
</dbReference>
<dbReference type="InterPro" id="IPR036291">
    <property type="entry name" value="NAD(P)-bd_dom_sf"/>
</dbReference>
<reference evidence="5 6" key="1">
    <citation type="journal article" date="2018" name="Mol. Biol. Evol.">
        <title>Broad Genomic Sampling Reveals a Smut Pathogenic Ancestry of the Fungal Clade Ustilaginomycotina.</title>
        <authorList>
            <person name="Kijpornyongpan T."/>
            <person name="Mondo S.J."/>
            <person name="Barry K."/>
            <person name="Sandor L."/>
            <person name="Lee J."/>
            <person name="Lipzen A."/>
            <person name="Pangilinan J."/>
            <person name="LaButti K."/>
            <person name="Hainaut M."/>
            <person name="Henrissat B."/>
            <person name="Grigoriev I.V."/>
            <person name="Spatafora J.W."/>
            <person name="Aime M.C."/>
        </authorList>
    </citation>
    <scope>NUCLEOTIDE SEQUENCE [LARGE SCALE GENOMIC DNA]</scope>
    <source>
        <strain evidence="5 6">MCA 4198</strain>
    </source>
</reference>
<dbReference type="Proteomes" id="UP000245768">
    <property type="component" value="Unassembled WGS sequence"/>
</dbReference>
<dbReference type="PANTHER" id="PTHR24320:SF236">
    <property type="entry name" value="SHORT-CHAIN DEHYDROGENASE-RELATED"/>
    <property type="match status" value="1"/>
</dbReference>
<evidence type="ECO:0000256" key="4">
    <source>
        <dbReference type="SAM" id="MobiDB-lite"/>
    </source>
</evidence>
<organism evidence="5 6">
    <name type="scientific">Acaromyces ingoldii</name>
    <dbReference type="NCBI Taxonomy" id="215250"/>
    <lineage>
        <taxon>Eukaryota</taxon>
        <taxon>Fungi</taxon>
        <taxon>Dikarya</taxon>
        <taxon>Basidiomycota</taxon>
        <taxon>Ustilaginomycotina</taxon>
        <taxon>Exobasidiomycetes</taxon>
        <taxon>Exobasidiales</taxon>
        <taxon>Cryptobasidiaceae</taxon>
        <taxon>Acaromyces</taxon>
    </lineage>
</organism>
<dbReference type="Gene3D" id="3.40.50.720">
    <property type="entry name" value="NAD(P)-binding Rossmann-like Domain"/>
    <property type="match status" value="1"/>
</dbReference>
<dbReference type="GeneID" id="37046108"/>
<dbReference type="InParanoid" id="A0A316YHU1"/>
<dbReference type="PANTHER" id="PTHR24320">
    <property type="entry name" value="RETINOL DEHYDROGENASE"/>
    <property type="match status" value="1"/>
</dbReference>
<feature type="region of interest" description="Disordered" evidence="4">
    <location>
        <begin position="328"/>
        <end position="358"/>
    </location>
</feature>
<evidence type="ECO:0000256" key="2">
    <source>
        <dbReference type="ARBA" id="ARBA00022857"/>
    </source>
</evidence>
<dbReference type="EMBL" id="KZ819638">
    <property type="protein sequence ID" value="PWN88731.1"/>
    <property type="molecule type" value="Genomic_DNA"/>
</dbReference>
<comment type="similarity">
    <text evidence="1">Belongs to the short-chain dehydrogenases/reductases (SDR) family.</text>
</comment>
<protein>
    <submittedName>
        <fullName evidence="5">NAD(P)-binding protein</fullName>
    </submittedName>
</protein>
<proteinExistence type="inferred from homology"/>
<accession>A0A316YHU1</accession>
<dbReference type="GO" id="GO:0016491">
    <property type="term" value="F:oxidoreductase activity"/>
    <property type="evidence" value="ECO:0007669"/>
    <property type="project" value="UniProtKB-KW"/>
</dbReference>